<evidence type="ECO:0000313" key="3">
    <source>
        <dbReference type="Proteomes" id="UP001165287"/>
    </source>
</evidence>
<gene>
    <name evidence="2" type="ORF">K9V48_27645</name>
</gene>
<proteinExistence type="predicted"/>
<keyword evidence="3" id="KW-1185">Reference proteome</keyword>
<dbReference type="RefSeq" id="WP_224142261.1">
    <property type="nucleotide sequence ID" value="NZ_JAIQUM010000178.1"/>
</dbReference>
<evidence type="ECO:0000313" key="2">
    <source>
        <dbReference type="EMBL" id="MBZ5753867.1"/>
    </source>
</evidence>
<keyword evidence="1" id="KW-0812">Transmembrane</keyword>
<dbReference type="EMBL" id="JAIQUM010000178">
    <property type="protein sequence ID" value="MBZ5753867.1"/>
    <property type="molecule type" value="Genomic_DNA"/>
</dbReference>
<reference evidence="2" key="1">
    <citation type="submission" date="2024-05" db="EMBL/GenBank/DDBJ databases">
        <title>Metabacillus sp. nov., isolated from the rhizosphere soil of tomato plants.</title>
        <authorList>
            <person name="Ma R."/>
        </authorList>
    </citation>
    <scope>NUCLEOTIDE SEQUENCE</scope>
    <source>
        <strain evidence="2">DBTR6</strain>
    </source>
</reference>
<dbReference type="Proteomes" id="UP001165287">
    <property type="component" value="Unassembled WGS sequence"/>
</dbReference>
<organism evidence="2 3">
    <name type="scientific">Metabacillus rhizolycopersici</name>
    <dbReference type="NCBI Taxonomy" id="2875709"/>
    <lineage>
        <taxon>Bacteria</taxon>
        <taxon>Bacillati</taxon>
        <taxon>Bacillota</taxon>
        <taxon>Bacilli</taxon>
        <taxon>Bacillales</taxon>
        <taxon>Bacillaceae</taxon>
        <taxon>Metabacillus</taxon>
    </lineage>
</organism>
<protein>
    <submittedName>
        <fullName evidence="2">Uncharacterized protein</fullName>
    </submittedName>
</protein>
<keyword evidence="1" id="KW-1133">Transmembrane helix</keyword>
<evidence type="ECO:0000256" key="1">
    <source>
        <dbReference type="SAM" id="Phobius"/>
    </source>
</evidence>
<feature type="transmembrane region" description="Helical" evidence="1">
    <location>
        <begin position="48"/>
        <end position="68"/>
    </location>
</feature>
<accession>A0ABS7V0P1</accession>
<comment type="caution">
    <text evidence="2">The sequence shown here is derived from an EMBL/GenBank/DDBJ whole genome shotgun (WGS) entry which is preliminary data.</text>
</comment>
<sequence length="106" mass="11822">MKKFFRKPSKVALTSLIATIGVAVLLICVLRLAEVDSKVVHMIGKGTIAISLPFLILNPLFGFIYSFFIKGKSKILYILLHVACICTISVFAFVAFMFRYFVPFGP</sequence>
<keyword evidence="1" id="KW-0472">Membrane</keyword>
<name>A0ABS7V0P1_9BACI</name>
<feature type="transmembrane region" description="Helical" evidence="1">
    <location>
        <begin position="75"/>
        <end position="102"/>
    </location>
</feature>
<feature type="transmembrane region" description="Helical" evidence="1">
    <location>
        <begin position="12"/>
        <end position="33"/>
    </location>
</feature>